<dbReference type="AlphaFoldDB" id="A0A654U5D1"/>
<evidence type="ECO:0000313" key="1">
    <source>
        <dbReference type="EMBL" id="CFR99654.1"/>
    </source>
</evidence>
<gene>
    <name evidence="1" type="ORF">ERS007657_03468</name>
</gene>
<dbReference type="EMBL" id="CGCX01001685">
    <property type="protein sequence ID" value="CFR99654.1"/>
    <property type="molecule type" value="Genomic_DNA"/>
</dbReference>
<proteinExistence type="predicted"/>
<evidence type="ECO:0000313" key="2">
    <source>
        <dbReference type="Proteomes" id="UP000046680"/>
    </source>
</evidence>
<sequence length="51" mass="5514">MMLPAPTTDSCAEPPLTNFAGARFSDSPRIGHRLLYRLNTGCTDTRSICAS</sequence>
<dbReference type="Proteomes" id="UP000046680">
    <property type="component" value="Unassembled WGS sequence"/>
</dbReference>
<organism evidence="1 2">
    <name type="scientific">Mycobacterium tuberculosis</name>
    <dbReference type="NCBI Taxonomy" id="1773"/>
    <lineage>
        <taxon>Bacteria</taxon>
        <taxon>Bacillati</taxon>
        <taxon>Actinomycetota</taxon>
        <taxon>Actinomycetes</taxon>
        <taxon>Mycobacteriales</taxon>
        <taxon>Mycobacteriaceae</taxon>
        <taxon>Mycobacterium</taxon>
        <taxon>Mycobacterium tuberculosis complex</taxon>
    </lineage>
</organism>
<protein>
    <submittedName>
        <fullName evidence="1">Transcriptional regulator, GntR family</fullName>
    </submittedName>
</protein>
<reference evidence="1 2" key="1">
    <citation type="submission" date="2015-03" db="EMBL/GenBank/DDBJ databases">
        <authorList>
            <consortium name="Pathogen Informatics"/>
        </authorList>
    </citation>
    <scope>NUCLEOTIDE SEQUENCE [LARGE SCALE GENOMIC DNA]</scope>
    <source>
        <strain evidence="1 2">C09601061</strain>
    </source>
</reference>
<accession>A0A654U5D1</accession>
<name>A0A654U5D1_MYCTX</name>